<reference evidence="1 2" key="1">
    <citation type="submission" date="2015-08" db="EMBL/GenBank/DDBJ databases">
        <title>Draft Genome Sequence of Rathayibacter sp. Strain VKM Ac-2596 Isolated from Leaf Gall Induced by Plant-Parasitic Nematodes.</title>
        <authorList>
            <person name="Vasilenko O.V."/>
            <person name="Starodumova I.P."/>
            <person name="Tarlachkov S.V."/>
            <person name="Dorofeeva L.V."/>
            <person name="Evtushenko L.I."/>
        </authorList>
    </citation>
    <scope>NUCLEOTIDE SEQUENCE [LARGE SCALE GENOMIC DNA]</scope>
    <source>
        <strain evidence="1 2">VKM Ac-2596</strain>
    </source>
</reference>
<dbReference type="Gene3D" id="2.130.10.10">
    <property type="entry name" value="YVTN repeat-like/Quinoprotein amine dehydrogenase"/>
    <property type="match status" value="1"/>
</dbReference>
<name>A0A162F702_9MICO</name>
<dbReference type="EMBL" id="LIIN01000183">
    <property type="protein sequence ID" value="KZX19873.1"/>
    <property type="molecule type" value="Genomic_DNA"/>
</dbReference>
<evidence type="ECO:0000313" key="1">
    <source>
        <dbReference type="EMBL" id="KZX19873.1"/>
    </source>
</evidence>
<dbReference type="Proteomes" id="UP000076717">
    <property type="component" value="Unassembled WGS sequence"/>
</dbReference>
<dbReference type="InterPro" id="IPR011044">
    <property type="entry name" value="Quino_amine_DH_bsu"/>
</dbReference>
<evidence type="ECO:0000313" key="2">
    <source>
        <dbReference type="Proteomes" id="UP000076717"/>
    </source>
</evidence>
<dbReference type="SUPFAM" id="SSF50969">
    <property type="entry name" value="YVTN repeat-like/Quinoprotein amine dehydrogenase"/>
    <property type="match status" value="1"/>
</dbReference>
<sequence length="108" mass="11170">MIDLDFGYTWRDIARTADDNAVILGTDGALHTMDVETGAITASAPVIDPWTGPIEWQDAHPALTVLGDVAYVTEPASSAVHAVDIATGSVLASTTLPGAPIEIAVASR</sequence>
<protein>
    <submittedName>
        <fullName evidence="1">Uncharacterized protein</fullName>
    </submittedName>
</protein>
<organism evidence="1 2">
    <name type="scientific">Rathayibacter tanaceti</name>
    <dbReference type="NCBI Taxonomy" id="1671680"/>
    <lineage>
        <taxon>Bacteria</taxon>
        <taxon>Bacillati</taxon>
        <taxon>Actinomycetota</taxon>
        <taxon>Actinomycetes</taxon>
        <taxon>Micrococcales</taxon>
        <taxon>Microbacteriaceae</taxon>
        <taxon>Rathayibacter</taxon>
    </lineage>
</organism>
<gene>
    <name evidence="1" type="ORF">ACH61_03027</name>
</gene>
<dbReference type="AlphaFoldDB" id="A0A162F702"/>
<proteinExistence type="predicted"/>
<dbReference type="InterPro" id="IPR015943">
    <property type="entry name" value="WD40/YVTN_repeat-like_dom_sf"/>
</dbReference>
<comment type="caution">
    <text evidence="1">The sequence shown here is derived from an EMBL/GenBank/DDBJ whole genome shotgun (WGS) entry which is preliminary data.</text>
</comment>
<dbReference type="RefSeq" id="WP_236713706.1">
    <property type="nucleotide sequence ID" value="NZ_LIIN01000183.1"/>
</dbReference>
<accession>A0A162F702</accession>
<keyword evidence="2" id="KW-1185">Reference proteome</keyword>